<keyword evidence="3 6" id="KW-1133">Transmembrane helix</keyword>
<comment type="subcellular location">
    <subcellularLocation>
        <location evidence="1">Membrane</location>
        <topology evidence="1">Multi-pass membrane protein</topology>
    </subcellularLocation>
</comment>
<dbReference type="SUPFAM" id="SSF81321">
    <property type="entry name" value="Family A G protein-coupled receptor-like"/>
    <property type="match status" value="1"/>
</dbReference>
<feature type="region of interest" description="Disordered" evidence="5">
    <location>
        <begin position="600"/>
        <end position="670"/>
    </location>
</feature>
<proteinExistence type="predicted"/>
<keyword evidence="9" id="KW-1185">Reference proteome</keyword>
<feature type="transmembrane region" description="Helical" evidence="6">
    <location>
        <begin position="42"/>
        <end position="63"/>
    </location>
</feature>
<evidence type="ECO:0000313" key="8">
    <source>
        <dbReference type="EMBL" id="CAH2351254.1"/>
    </source>
</evidence>
<dbReference type="Gene3D" id="1.20.1070.10">
    <property type="entry name" value="Rhodopsin 7-helix transmembrane proteins"/>
    <property type="match status" value="1"/>
</dbReference>
<dbReference type="GO" id="GO:0004930">
    <property type="term" value="F:G protein-coupled receptor activity"/>
    <property type="evidence" value="ECO:0007669"/>
    <property type="project" value="TreeGrafter"/>
</dbReference>
<evidence type="ECO:0000256" key="2">
    <source>
        <dbReference type="ARBA" id="ARBA00022692"/>
    </source>
</evidence>
<gene>
    <name evidence="8" type="ORF">CLIB1423_03S02124</name>
</gene>
<dbReference type="GO" id="GO:0005886">
    <property type="term" value="C:plasma membrane"/>
    <property type="evidence" value="ECO:0007669"/>
    <property type="project" value="TreeGrafter"/>
</dbReference>
<feature type="region of interest" description="Disordered" evidence="5">
    <location>
        <begin position="286"/>
        <end position="316"/>
    </location>
</feature>
<evidence type="ECO:0000313" key="9">
    <source>
        <dbReference type="Proteomes" id="UP000837801"/>
    </source>
</evidence>
<evidence type="ECO:0000256" key="1">
    <source>
        <dbReference type="ARBA" id="ARBA00004141"/>
    </source>
</evidence>
<evidence type="ECO:0000256" key="4">
    <source>
        <dbReference type="ARBA" id="ARBA00023136"/>
    </source>
</evidence>
<dbReference type="PROSITE" id="PS50262">
    <property type="entry name" value="G_PROTEIN_RECEP_F1_2"/>
    <property type="match status" value="1"/>
</dbReference>
<dbReference type="Pfam" id="PF11710">
    <property type="entry name" value="Git3"/>
    <property type="match status" value="1"/>
</dbReference>
<keyword evidence="2 6" id="KW-0812">Transmembrane</keyword>
<evidence type="ECO:0000256" key="5">
    <source>
        <dbReference type="SAM" id="MobiDB-lite"/>
    </source>
</evidence>
<evidence type="ECO:0000256" key="6">
    <source>
        <dbReference type="SAM" id="Phobius"/>
    </source>
</evidence>
<sequence>MPFLSFIYDSLGDGSSFAGLFSRDVVNQASQFTYHQQFVQRVLAIASSTSSIVFCLIAIYLFLSIDPRRLVFRHHLICFLIFYDFVKAIILLIYPTRVLSYNTAYYSNNFCQVVGFFTATAIEGADFAILAFAVHTFLLLFHTQFSVKLENGRTEGGLYIYRSYVYVLSVLIPLVLASLAYVNGTGYNSYVCWCSLPQKPVWYRLVLSWLPRYLIIITIFTVYCMIYFHVIKEFKSLSGAFSTMHATKSNKERGDDRPTFFSALMYSIRAFRNNYFPKIVLPNQYNKKNGDKSGSRRSSSTPDEGRTETSSDEELNMSELHGKNLENFRKRQKIIEKQMKSIFIYPIAYIFLWLFPFILYVTQINYEEANHPIYWLNCMGAFFQPFNGFVDSLVFFYREIPWEYTIMKNFEKEHGAKIAAATHMATVLDSESMATSARLTKQSISMSMAVNINEYSLWRQYFHMLKLPLFELPTEENISKFQAKFLDQLHRGSSSSKDNSEFNGVADGAFEPSPRSLNVAGYGAGSSGLAAESHDFSNILSGDTTEREFRSALEDFSLDFSQKRNSFASNQSKRISISNKSSRSRQLSIVDPNMTRLGEILGPQNNNNNNHNHNNTNNNANSDIDTSLPYNNIIKGFRGGSGGGSVSGTPKRSQSTSRAGDLSSSVAEENEMDFLEFLKKGPS</sequence>
<comment type="caution">
    <text evidence="8">The sequence shown here is derived from an EMBL/GenBank/DDBJ whole genome shotgun (WGS) entry which is preliminary data.</text>
</comment>
<dbReference type="PANTHER" id="PTHR23112:SF37">
    <property type="entry name" value="G PROTEIN-COUPLED RECEPTOR GPR1"/>
    <property type="match status" value="1"/>
</dbReference>
<feature type="compositionally biased region" description="Gly residues" evidence="5">
    <location>
        <begin position="637"/>
        <end position="646"/>
    </location>
</feature>
<dbReference type="EMBL" id="CAKXYY010000003">
    <property type="protein sequence ID" value="CAH2351254.1"/>
    <property type="molecule type" value="Genomic_DNA"/>
</dbReference>
<feature type="transmembrane region" description="Helical" evidence="6">
    <location>
        <begin position="114"/>
        <end position="142"/>
    </location>
</feature>
<evidence type="ECO:0000256" key="3">
    <source>
        <dbReference type="ARBA" id="ARBA00022989"/>
    </source>
</evidence>
<dbReference type="InterPro" id="IPR022596">
    <property type="entry name" value="GPR1/2/3_C"/>
</dbReference>
<feature type="compositionally biased region" description="Polar residues" evidence="5">
    <location>
        <begin position="650"/>
        <end position="667"/>
    </location>
</feature>
<protein>
    <recommendedName>
        <fullName evidence="7">G-protein coupled receptors family 1 profile domain-containing protein</fullName>
    </recommendedName>
</protein>
<feature type="transmembrane region" description="Helical" evidence="6">
    <location>
        <begin position="163"/>
        <end position="182"/>
    </location>
</feature>
<accession>A0A9P0QMQ1</accession>
<name>A0A9P0QMQ1_9ASCO</name>
<dbReference type="AlphaFoldDB" id="A0A9P0QMQ1"/>
<organism evidence="8 9">
    <name type="scientific">[Candida] railenensis</name>
    <dbReference type="NCBI Taxonomy" id="45579"/>
    <lineage>
        <taxon>Eukaryota</taxon>
        <taxon>Fungi</taxon>
        <taxon>Dikarya</taxon>
        <taxon>Ascomycota</taxon>
        <taxon>Saccharomycotina</taxon>
        <taxon>Pichiomycetes</taxon>
        <taxon>Debaryomycetaceae</taxon>
        <taxon>Kurtzmaniella</taxon>
    </lineage>
</organism>
<feature type="transmembrane region" description="Helical" evidence="6">
    <location>
        <begin position="75"/>
        <end position="94"/>
    </location>
</feature>
<dbReference type="GO" id="GO:0007189">
    <property type="term" value="P:adenylate cyclase-activating G protein-coupled receptor signaling pathway"/>
    <property type="evidence" value="ECO:0007669"/>
    <property type="project" value="TreeGrafter"/>
</dbReference>
<evidence type="ECO:0000259" key="7">
    <source>
        <dbReference type="PROSITE" id="PS50262"/>
    </source>
</evidence>
<dbReference type="InterPro" id="IPR017452">
    <property type="entry name" value="GPCR_Rhodpsn_7TM"/>
</dbReference>
<dbReference type="OrthoDB" id="5368598at2759"/>
<dbReference type="Proteomes" id="UP000837801">
    <property type="component" value="Unassembled WGS sequence"/>
</dbReference>
<dbReference type="Pfam" id="PF11970">
    <property type="entry name" value="GPR_Gpa2_C"/>
    <property type="match status" value="1"/>
</dbReference>
<feature type="domain" description="G-protein coupled receptors family 1 profile" evidence="7">
    <location>
        <begin position="54"/>
        <end position="395"/>
    </location>
</feature>
<feature type="compositionally biased region" description="Low complexity" evidence="5">
    <location>
        <begin position="605"/>
        <end position="621"/>
    </location>
</feature>
<keyword evidence="4 6" id="KW-0472">Membrane</keyword>
<dbReference type="InterPro" id="IPR023041">
    <property type="entry name" value="Glucose_rcpt_Git3-like_N"/>
</dbReference>
<feature type="transmembrane region" description="Helical" evidence="6">
    <location>
        <begin position="342"/>
        <end position="361"/>
    </location>
</feature>
<dbReference type="PANTHER" id="PTHR23112">
    <property type="entry name" value="G PROTEIN-COUPLED RECEPTOR 157-RELATED"/>
    <property type="match status" value="1"/>
</dbReference>
<feature type="transmembrane region" description="Helical" evidence="6">
    <location>
        <begin position="202"/>
        <end position="228"/>
    </location>
</feature>
<reference evidence="8" key="1">
    <citation type="submission" date="2022-03" db="EMBL/GenBank/DDBJ databases">
        <authorList>
            <person name="Legras J.-L."/>
            <person name="Devillers H."/>
            <person name="Grondin C."/>
        </authorList>
    </citation>
    <scope>NUCLEOTIDE SEQUENCE</scope>
    <source>
        <strain evidence="8">CLIB 1423</strain>
    </source>
</reference>